<comment type="caution">
    <text evidence="3">The sequence shown here is derived from an EMBL/GenBank/DDBJ whole genome shotgun (WGS) entry which is preliminary data.</text>
</comment>
<keyword evidence="1" id="KW-0175">Coiled coil</keyword>
<name>A0A5D3E580_CUCMM</name>
<proteinExistence type="predicted"/>
<dbReference type="AlphaFoldDB" id="A0A5D3E580"/>
<evidence type="ECO:0000313" key="4">
    <source>
        <dbReference type="Proteomes" id="UP000321947"/>
    </source>
</evidence>
<feature type="region of interest" description="Disordered" evidence="2">
    <location>
        <begin position="94"/>
        <end position="113"/>
    </location>
</feature>
<organism evidence="3 4">
    <name type="scientific">Cucumis melo var. makuwa</name>
    <name type="common">Oriental melon</name>
    <dbReference type="NCBI Taxonomy" id="1194695"/>
    <lineage>
        <taxon>Eukaryota</taxon>
        <taxon>Viridiplantae</taxon>
        <taxon>Streptophyta</taxon>
        <taxon>Embryophyta</taxon>
        <taxon>Tracheophyta</taxon>
        <taxon>Spermatophyta</taxon>
        <taxon>Magnoliopsida</taxon>
        <taxon>eudicotyledons</taxon>
        <taxon>Gunneridae</taxon>
        <taxon>Pentapetalae</taxon>
        <taxon>rosids</taxon>
        <taxon>fabids</taxon>
        <taxon>Cucurbitales</taxon>
        <taxon>Cucurbitaceae</taxon>
        <taxon>Benincaseae</taxon>
        <taxon>Cucumis</taxon>
    </lineage>
</organism>
<evidence type="ECO:0000256" key="1">
    <source>
        <dbReference type="SAM" id="Coils"/>
    </source>
</evidence>
<gene>
    <name evidence="3" type="ORF">E5676_scaffold455G001730</name>
</gene>
<dbReference type="EMBL" id="SSTD01000141">
    <property type="protein sequence ID" value="TYK30948.1"/>
    <property type="molecule type" value="Genomic_DNA"/>
</dbReference>
<evidence type="ECO:0000313" key="3">
    <source>
        <dbReference type="EMBL" id="TYK30948.1"/>
    </source>
</evidence>
<protein>
    <submittedName>
        <fullName evidence="3">Uncharacterized protein</fullName>
    </submittedName>
</protein>
<feature type="coiled-coil region" evidence="1">
    <location>
        <begin position="30"/>
        <end position="57"/>
    </location>
</feature>
<accession>A0A5D3E580</accession>
<evidence type="ECO:0000256" key="2">
    <source>
        <dbReference type="SAM" id="MobiDB-lite"/>
    </source>
</evidence>
<reference evidence="3 4" key="1">
    <citation type="submission" date="2019-08" db="EMBL/GenBank/DDBJ databases">
        <title>Draft genome sequences of two oriental melons (Cucumis melo L. var makuwa).</title>
        <authorList>
            <person name="Kwon S.-Y."/>
        </authorList>
    </citation>
    <scope>NUCLEOTIDE SEQUENCE [LARGE SCALE GENOMIC DNA]</scope>
    <source>
        <strain evidence="4">cv. Chang Bougi</strain>
        <tissue evidence="3">Leaf</tissue>
    </source>
</reference>
<sequence>MSNVYFHSNFSFQKAKYLHIEEDRPSTSTFDHLKMTNDQHQREMKILKAKRFHEENNDDKIYSRVSSSMKRKLYVDINQKLASSSSRNFIVASSSSSSKALNFTGASAASPPL</sequence>
<dbReference type="Proteomes" id="UP000321947">
    <property type="component" value="Unassembled WGS sequence"/>
</dbReference>